<dbReference type="EMBL" id="JAACJN010000031">
    <property type="protein sequence ID" value="KAF5387501.1"/>
    <property type="molecule type" value="Genomic_DNA"/>
</dbReference>
<dbReference type="AlphaFoldDB" id="A0A8H5MBF5"/>
<dbReference type="InterPro" id="IPR029045">
    <property type="entry name" value="ClpP/crotonase-like_dom_sf"/>
</dbReference>
<dbReference type="GO" id="GO:0003860">
    <property type="term" value="F:3-hydroxyisobutyryl-CoA hydrolase activity"/>
    <property type="evidence" value="ECO:0007669"/>
    <property type="project" value="UniProtKB-EC"/>
</dbReference>
<dbReference type="Pfam" id="PF16113">
    <property type="entry name" value="ECH_2"/>
    <property type="match status" value="1"/>
</dbReference>
<dbReference type="GO" id="GO:0006574">
    <property type="term" value="P:L-valine catabolic process"/>
    <property type="evidence" value="ECO:0007669"/>
    <property type="project" value="TreeGrafter"/>
</dbReference>
<proteinExistence type="predicted"/>
<dbReference type="InterPro" id="IPR045004">
    <property type="entry name" value="ECH_dom"/>
</dbReference>
<gene>
    <name evidence="5" type="ORF">D9757_006518</name>
</gene>
<evidence type="ECO:0000256" key="2">
    <source>
        <dbReference type="ARBA" id="ARBA00011915"/>
    </source>
</evidence>
<dbReference type="CDD" id="cd06558">
    <property type="entry name" value="crotonase-like"/>
    <property type="match status" value="1"/>
</dbReference>
<dbReference type="PANTHER" id="PTHR43176">
    <property type="entry name" value="3-HYDROXYISOBUTYRYL-COA HYDROLASE-RELATED"/>
    <property type="match status" value="1"/>
</dbReference>
<sequence>MLSSTLFRTGMSRDAARRARTISRHMMSTSSTSAVEQPLVLFESQLGARTFKLNRPAKLNSLNVPMIELLQSQIEVWRHSELCDVIWGSGEGRAFCAGGDVENVVRDAADPSTRQKAIEFFNKEFALDYLLSTLDKPYIAIMDGITMGGGVGLSAPASFRVATENTRFAMPETKIGYCPDVGASHYLSRLDGEMGSYLALTGDILKGKAVFEHGLATHFIPSRRVPMLLESISALENPSFAQVNDIIEENSSESEHPGTLSSALVGPVRAALDFAFRHNKVEDIIQDVDALVQHKDPSISKWASGTLESLNLRSPTSLKVALRAIRRGKTQSLVEALEMEYKIAAALCNEASPDFHTGVNFVLVQKIKEGRANWSPSTLEEVSEEIVDRFFSEKSPYLESVPEFKYPLTTGKSRNYTEFSLPRETEIRDMVTGEHSNGGDTGITLDELVSSFESLTDGKLGAGAKVKEVAARKCELTDNGDGNRIWLKWVHTPRIPQ</sequence>
<dbReference type="InterPro" id="IPR032259">
    <property type="entry name" value="HIBYL-CoA-H"/>
</dbReference>
<organism evidence="5 6">
    <name type="scientific">Collybiopsis confluens</name>
    <dbReference type="NCBI Taxonomy" id="2823264"/>
    <lineage>
        <taxon>Eukaryota</taxon>
        <taxon>Fungi</taxon>
        <taxon>Dikarya</taxon>
        <taxon>Basidiomycota</taxon>
        <taxon>Agaricomycotina</taxon>
        <taxon>Agaricomycetes</taxon>
        <taxon>Agaricomycetidae</taxon>
        <taxon>Agaricales</taxon>
        <taxon>Marasmiineae</taxon>
        <taxon>Omphalotaceae</taxon>
        <taxon>Collybiopsis</taxon>
    </lineage>
</organism>
<keyword evidence="6" id="KW-1185">Reference proteome</keyword>
<comment type="caution">
    <text evidence="5">The sequence shown here is derived from an EMBL/GenBank/DDBJ whole genome shotgun (WGS) entry which is preliminary data.</text>
</comment>
<dbReference type="EC" id="3.1.2.4" evidence="2"/>
<dbReference type="OrthoDB" id="1737613at2759"/>
<evidence type="ECO:0000313" key="5">
    <source>
        <dbReference type="EMBL" id="KAF5387501.1"/>
    </source>
</evidence>
<dbReference type="SUPFAM" id="SSF52096">
    <property type="entry name" value="ClpP/crotonase"/>
    <property type="match status" value="1"/>
</dbReference>
<feature type="domain" description="Enoyl-CoA hydratase/isomerase" evidence="4">
    <location>
        <begin position="49"/>
        <end position="391"/>
    </location>
</feature>
<name>A0A8H5MBF5_9AGAR</name>
<keyword evidence="3" id="KW-0378">Hydrolase</keyword>
<evidence type="ECO:0000259" key="4">
    <source>
        <dbReference type="Pfam" id="PF16113"/>
    </source>
</evidence>
<dbReference type="Gene3D" id="3.90.226.10">
    <property type="entry name" value="2-enoyl-CoA Hydratase, Chain A, domain 1"/>
    <property type="match status" value="1"/>
</dbReference>
<evidence type="ECO:0000256" key="1">
    <source>
        <dbReference type="ARBA" id="ARBA00001709"/>
    </source>
</evidence>
<dbReference type="Proteomes" id="UP000518752">
    <property type="component" value="Unassembled WGS sequence"/>
</dbReference>
<evidence type="ECO:0000256" key="3">
    <source>
        <dbReference type="ARBA" id="ARBA00022801"/>
    </source>
</evidence>
<protein>
    <recommendedName>
        <fullName evidence="2">3-hydroxyisobutyryl-CoA hydrolase</fullName>
        <ecNumber evidence="2">3.1.2.4</ecNumber>
    </recommendedName>
</protein>
<dbReference type="GO" id="GO:0005739">
    <property type="term" value="C:mitochondrion"/>
    <property type="evidence" value="ECO:0007669"/>
    <property type="project" value="TreeGrafter"/>
</dbReference>
<evidence type="ECO:0000313" key="6">
    <source>
        <dbReference type="Proteomes" id="UP000518752"/>
    </source>
</evidence>
<accession>A0A8H5MBF5</accession>
<reference evidence="5 6" key="1">
    <citation type="journal article" date="2020" name="ISME J.">
        <title>Uncovering the hidden diversity of litter-decomposition mechanisms in mushroom-forming fungi.</title>
        <authorList>
            <person name="Floudas D."/>
            <person name="Bentzer J."/>
            <person name="Ahren D."/>
            <person name="Johansson T."/>
            <person name="Persson P."/>
            <person name="Tunlid A."/>
        </authorList>
    </citation>
    <scope>NUCLEOTIDE SEQUENCE [LARGE SCALE GENOMIC DNA]</scope>
    <source>
        <strain evidence="5 6">CBS 406.79</strain>
    </source>
</reference>
<comment type="catalytic activity">
    <reaction evidence="1">
        <text>3-hydroxy-2-methylpropanoyl-CoA + H2O = 3-hydroxy-2-methylpropanoate + CoA + H(+)</text>
        <dbReference type="Rhea" id="RHEA:20888"/>
        <dbReference type="ChEBI" id="CHEBI:11805"/>
        <dbReference type="ChEBI" id="CHEBI:15377"/>
        <dbReference type="ChEBI" id="CHEBI:15378"/>
        <dbReference type="ChEBI" id="CHEBI:57287"/>
        <dbReference type="ChEBI" id="CHEBI:57340"/>
        <dbReference type="EC" id="3.1.2.4"/>
    </reaction>
</comment>
<dbReference type="NCBIfam" id="NF004127">
    <property type="entry name" value="PRK05617.1"/>
    <property type="match status" value="1"/>
</dbReference>
<dbReference type="PANTHER" id="PTHR43176:SF3">
    <property type="entry name" value="3-HYDROXYISOBUTYRYL-COA HYDROLASE, MITOCHONDRIAL"/>
    <property type="match status" value="1"/>
</dbReference>